<evidence type="ECO:0000259" key="3">
    <source>
        <dbReference type="Pfam" id="PF00182"/>
    </source>
</evidence>
<sequence>MFLAQVVHESAGLRVKEEFGKGASKSYENCCDSVHSDRSLWVERCNPTGKRGVSYHGRGYLQLTHCYNYHAASLALFGNAYTLLENPDFVLEEGIAWRTAFWFWKTIVRTDARKNDIKAGKFGVTTAAINGMECTNPDLKKIAQKRFKYYKNVSEALKLKPSTNAETGCYKC</sequence>
<reference evidence="5" key="1">
    <citation type="submission" date="2017-01" db="EMBL/GenBank/DDBJ databases">
        <title>Comparative genomics of anhydrobiosis in the tardigrade Hypsibius dujardini.</title>
        <authorList>
            <person name="Yoshida Y."/>
            <person name="Koutsovoulos G."/>
            <person name="Laetsch D."/>
            <person name="Stevens L."/>
            <person name="Kumar S."/>
            <person name="Horikawa D."/>
            <person name="Ishino K."/>
            <person name="Komine S."/>
            <person name="Tomita M."/>
            <person name="Blaxter M."/>
            <person name="Arakawa K."/>
        </authorList>
    </citation>
    <scope>NUCLEOTIDE SEQUENCE [LARGE SCALE GENOMIC DNA]</scope>
    <source>
        <strain evidence="5">Z151</strain>
    </source>
</reference>
<keyword evidence="5" id="KW-1185">Reference proteome</keyword>
<protein>
    <recommendedName>
        <fullName evidence="3">Glycoside hydrolase family 19 catalytic domain-containing protein</fullName>
    </recommendedName>
</protein>
<evidence type="ECO:0000256" key="2">
    <source>
        <dbReference type="ARBA" id="ARBA00023157"/>
    </source>
</evidence>
<keyword evidence="1" id="KW-0611">Plant defense</keyword>
<dbReference type="InterPro" id="IPR023346">
    <property type="entry name" value="Lysozyme-like_dom_sf"/>
</dbReference>
<dbReference type="SUPFAM" id="SSF53955">
    <property type="entry name" value="Lysozyme-like"/>
    <property type="match status" value="1"/>
</dbReference>
<proteinExistence type="predicted"/>
<comment type="caution">
    <text evidence="4">The sequence shown here is derived from an EMBL/GenBank/DDBJ whole genome shotgun (WGS) entry which is preliminary data.</text>
</comment>
<gene>
    <name evidence="4" type="ORF">BV898_18711</name>
</gene>
<dbReference type="Proteomes" id="UP000192578">
    <property type="component" value="Unassembled WGS sequence"/>
</dbReference>
<dbReference type="PANTHER" id="PTHR22595:SF79">
    <property type="entry name" value="CHITINASE 12"/>
    <property type="match status" value="1"/>
</dbReference>
<evidence type="ECO:0000313" key="5">
    <source>
        <dbReference type="Proteomes" id="UP000192578"/>
    </source>
</evidence>
<dbReference type="GO" id="GO:0006032">
    <property type="term" value="P:chitin catabolic process"/>
    <property type="evidence" value="ECO:0007669"/>
    <property type="project" value="InterPro"/>
</dbReference>
<dbReference type="GO" id="GO:0004568">
    <property type="term" value="F:chitinase activity"/>
    <property type="evidence" value="ECO:0007669"/>
    <property type="project" value="InterPro"/>
</dbReference>
<dbReference type="AlphaFoldDB" id="A0A9X6RNE6"/>
<dbReference type="OrthoDB" id="5985073at2759"/>
<dbReference type="Gene3D" id="1.10.530.10">
    <property type="match status" value="1"/>
</dbReference>
<dbReference type="CDD" id="cd00325">
    <property type="entry name" value="chitinase_GH19"/>
    <property type="match status" value="1"/>
</dbReference>
<dbReference type="Pfam" id="PF00182">
    <property type="entry name" value="Glyco_hydro_19"/>
    <property type="match status" value="1"/>
</dbReference>
<dbReference type="GO" id="GO:0016998">
    <property type="term" value="P:cell wall macromolecule catabolic process"/>
    <property type="evidence" value="ECO:0007669"/>
    <property type="project" value="InterPro"/>
</dbReference>
<dbReference type="PANTHER" id="PTHR22595">
    <property type="entry name" value="CHITINASE-RELATED"/>
    <property type="match status" value="1"/>
</dbReference>
<evidence type="ECO:0000256" key="1">
    <source>
        <dbReference type="ARBA" id="ARBA00022821"/>
    </source>
</evidence>
<accession>A0A9X6RNE6</accession>
<organism evidence="4 5">
    <name type="scientific">Hypsibius exemplaris</name>
    <name type="common">Freshwater tardigrade</name>
    <dbReference type="NCBI Taxonomy" id="2072580"/>
    <lineage>
        <taxon>Eukaryota</taxon>
        <taxon>Metazoa</taxon>
        <taxon>Ecdysozoa</taxon>
        <taxon>Tardigrada</taxon>
        <taxon>Eutardigrada</taxon>
        <taxon>Parachela</taxon>
        <taxon>Hypsibioidea</taxon>
        <taxon>Hypsibiidae</taxon>
        <taxon>Hypsibius</taxon>
    </lineage>
</organism>
<dbReference type="EMBL" id="MTYJ01000390">
    <property type="protein sequence ID" value="OWA54303.1"/>
    <property type="molecule type" value="Genomic_DNA"/>
</dbReference>
<name>A0A9X6RNE6_HYPEX</name>
<dbReference type="GO" id="GO:0006952">
    <property type="term" value="P:defense response"/>
    <property type="evidence" value="ECO:0007669"/>
    <property type="project" value="UniProtKB-KW"/>
</dbReference>
<feature type="domain" description="Glycoside hydrolase family 19 catalytic" evidence="3">
    <location>
        <begin position="2"/>
        <end position="164"/>
    </location>
</feature>
<evidence type="ECO:0000313" key="4">
    <source>
        <dbReference type="EMBL" id="OWA54303.1"/>
    </source>
</evidence>
<keyword evidence="2" id="KW-1015">Disulfide bond</keyword>
<dbReference type="InterPro" id="IPR000726">
    <property type="entry name" value="Glyco_hydro_19_cat"/>
</dbReference>